<dbReference type="Gene3D" id="3.30.160.60">
    <property type="entry name" value="Classic Zinc Finger"/>
    <property type="match status" value="1"/>
</dbReference>
<evidence type="ECO:0000259" key="6">
    <source>
        <dbReference type="SMART" id="SM00451"/>
    </source>
</evidence>
<evidence type="ECO:0000256" key="5">
    <source>
        <dbReference type="RuleBase" id="RU003785"/>
    </source>
</evidence>
<dbReference type="SUPFAM" id="SSF52540">
    <property type="entry name" value="P-loop containing nucleoside triphosphate hydrolases"/>
    <property type="match status" value="1"/>
</dbReference>
<dbReference type="WBParaSite" id="sdigi.contig76.g3735.t1">
    <property type="protein sequence ID" value="sdigi.contig76.g3735.t1"/>
    <property type="gene ID" value="sdigi.contig76.g3735"/>
</dbReference>
<dbReference type="InterPro" id="IPR018022">
    <property type="entry name" value="IPT"/>
</dbReference>
<dbReference type="AlphaFoldDB" id="A0A915Q1S8"/>
<dbReference type="InterPro" id="IPR027417">
    <property type="entry name" value="P-loop_NTPase"/>
</dbReference>
<dbReference type="GO" id="GO:0003676">
    <property type="term" value="F:nucleic acid binding"/>
    <property type="evidence" value="ECO:0007669"/>
    <property type="project" value="InterPro"/>
</dbReference>
<keyword evidence="4 5" id="KW-0067">ATP-binding</keyword>
<evidence type="ECO:0000313" key="7">
    <source>
        <dbReference type="Proteomes" id="UP000887581"/>
    </source>
</evidence>
<dbReference type="Gene3D" id="1.10.20.140">
    <property type="match status" value="1"/>
</dbReference>
<dbReference type="Pfam" id="PF01715">
    <property type="entry name" value="IPPT"/>
    <property type="match status" value="1"/>
</dbReference>
<evidence type="ECO:0000313" key="8">
    <source>
        <dbReference type="WBParaSite" id="sdigi.contig76.g3735.t1"/>
    </source>
</evidence>
<dbReference type="InterPro" id="IPR036236">
    <property type="entry name" value="Znf_C2H2_sf"/>
</dbReference>
<dbReference type="HAMAP" id="MF_00185">
    <property type="entry name" value="IPP_trans"/>
    <property type="match status" value="1"/>
</dbReference>
<protein>
    <submittedName>
        <fullName evidence="8">U1-type domain-containing protein</fullName>
    </submittedName>
</protein>
<dbReference type="GO" id="GO:0005524">
    <property type="term" value="F:ATP binding"/>
    <property type="evidence" value="ECO:0007669"/>
    <property type="project" value="UniProtKB-KW"/>
</dbReference>
<dbReference type="SMART" id="SM00451">
    <property type="entry name" value="ZnF_U1"/>
    <property type="match status" value="1"/>
</dbReference>
<dbReference type="Proteomes" id="UP000887581">
    <property type="component" value="Unplaced"/>
</dbReference>
<feature type="domain" description="U1-type" evidence="6">
    <location>
        <begin position="446"/>
        <end position="480"/>
    </location>
</feature>
<proteinExistence type="inferred from homology"/>
<sequence length="492" mass="56620">MSRKRPLIVILGCTGTGKSDLGVEIAKNFNGEVISADSMQIYKGSVHFQIPGVKKYHMLTKIQKSSPQFNSVSVGNAVKILRRRSFHGVVLGCSVKVLNAVNAKGTEEYIGLDIATNKLSLEEMNGVVHHMMSFVEPSTSTYNVHHFTNKVLSLLEDLWVAGKLPVIVGGTGYYTEGILFKENLIPTNTFVLFFKFAIDLIDSKNDFEDLSDDEVYELLKRVDLESAMQVHKNNRFRVVRALQIYYATGQRKSEYLKEQHRKIKLDRRLRFSNVLLFVLDARKELLEERLNERVLKMVEKGLRKEVEDFYEQYRDCLTVHGVAQSIAIKEFYGYLQLTPDERYTKLGDRLFSEGCEALKLHTRQYSRRQRRWIKQHLLGGSLLAESANIAFFDTSEDFHDVVVPNALNRIDQFLNAVSSDVFLSQSSAEESERLFTIDFTYRRLANQIYRCETCEIDVHGTINWEAHLKGKKHRKNLTKRHMNEAMNPMGNK</sequence>
<dbReference type="GO" id="GO:0006400">
    <property type="term" value="P:tRNA modification"/>
    <property type="evidence" value="ECO:0007669"/>
    <property type="project" value="TreeGrafter"/>
</dbReference>
<dbReference type="PANTHER" id="PTHR11088">
    <property type="entry name" value="TRNA DIMETHYLALLYLTRANSFERASE"/>
    <property type="match status" value="1"/>
</dbReference>
<dbReference type="PANTHER" id="PTHR11088:SF89">
    <property type="entry name" value="TRNA DIMETHYLALLYLTRANSFERASE"/>
    <property type="match status" value="1"/>
</dbReference>
<accession>A0A915Q1S8</accession>
<evidence type="ECO:0000256" key="3">
    <source>
        <dbReference type="ARBA" id="ARBA00022741"/>
    </source>
</evidence>
<name>A0A915Q1S8_9BILA</name>
<dbReference type="SUPFAM" id="SSF57667">
    <property type="entry name" value="beta-beta-alpha zinc fingers"/>
    <property type="match status" value="1"/>
</dbReference>
<dbReference type="InterPro" id="IPR003604">
    <property type="entry name" value="Matrin/U1-like-C_Znf_C2H2"/>
</dbReference>
<dbReference type="Gene3D" id="3.40.50.300">
    <property type="entry name" value="P-loop containing nucleotide triphosphate hydrolases"/>
    <property type="match status" value="2"/>
</dbReference>
<keyword evidence="2 5" id="KW-0808">Transferase</keyword>
<dbReference type="NCBIfam" id="TIGR00174">
    <property type="entry name" value="miaA"/>
    <property type="match status" value="1"/>
</dbReference>
<evidence type="ECO:0000256" key="2">
    <source>
        <dbReference type="ARBA" id="ARBA00022679"/>
    </source>
</evidence>
<organism evidence="7 8">
    <name type="scientific">Setaria digitata</name>
    <dbReference type="NCBI Taxonomy" id="48799"/>
    <lineage>
        <taxon>Eukaryota</taxon>
        <taxon>Metazoa</taxon>
        <taxon>Ecdysozoa</taxon>
        <taxon>Nematoda</taxon>
        <taxon>Chromadorea</taxon>
        <taxon>Rhabditida</taxon>
        <taxon>Spirurina</taxon>
        <taxon>Spiruromorpha</taxon>
        <taxon>Filarioidea</taxon>
        <taxon>Setariidae</taxon>
        <taxon>Setaria</taxon>
    </lineage>
</organism>
<dbReference type="GO" id="GO:0052381">
    <property type="term" value="F:tRNA dimethylallyltransferase activity"/>
    <property type="evidence" value="ECO:0007669"/>
    <property type="project" value="InterPro"/>
</dbReference>
<comment type="similarity">
    <text evidence="1 5">Belongs to the IPP transferase family.</text>
</comment>
<reference evidence="8" key="1">
    <citation type="submission" date="2022-11" db="UniProtKB">
        <authorList>
            <consortium name="WormBaseParasite"/>
        </authorList>
    </citation>
    <scope>IDENTIFICATION</scope>
</reference>
<dbReference type="InterPro" id="IPR039657">
    <property type="entry name" value="Dimethylallyltransferase"/>
</dbReference>
<keyword evidence="3 5" id="KW-0547">Nucleotide-binding</keyword>
<evidence type="ECO:0000256" key="1">
    <source>
        <dbReference type="ARBA" id="ARBA00005842"/>
    </source>
</evidence>
<dbReference type="GO" id="GO:0005739">
    <property type="term" value="C:mitochondrion"/>
    <property type="evidence" value="ECO:0007669"/>
    <property type="project" value="TreeGrafter"/>
</dbReference>
<dbReference type="GO" id="GO:0008270">
    <property type="term" value="F:zinc ion binding"/>
    <property type="evidence" value="ECO:0007669"/>
    <property type="project" value="InterPro"/>
</dbReference>
<evidence type="ECO:0000256" key="4">
    <source>
        <dbReference type="ARBA" id="ARBA00022840"/>
    </source>
</evidence>
<keyword evidence="7" id="KW-1185">Reference proteome</keyword>